<evidence type="ECO:0000313" key="3">
    <source>
        <dbReference type="EMBL" id="DAD35035.1"/>
    </source>
</evidence>
<name>A0A822YVA3_NELNU</name>
<keyword evidence="4" id="KW-1185">Reference proteome</keyword>
<dbReference type="SUPFAM" id="SSF46774">
    <property type="entry name" value="ARID-like"/>
    <property type="match status" value="1"/>
</dbReference>
<comment type="caution">
    <text evidence="3">The sequence shown here is derived from an EMBL/GenBank/DDBJ whole genome shotgun (WGS) entry which is preliminary data.</text>
</comment>
<dbReference type="PROSITE" id="PS51011">
    <property type="entry name" value="ARID"/>
    <property type="match status" value="1"/>
</dbReference>
<dbReference type="InterPro" id="IPR036431">
    <property type="entry name" value="ARID_dom_sf"/>
</dbReference>
<dbReference type="EMBL" id="DUZY01000004">
    <property type="protein sequence ID" value="DAD35035.1"/>
    <property type="molecule type" value="Genomic_DNA"/>
</dbReference>
<reference evidence="3 4" key="1">
    <citation type="journal article" date="2020" name="Mol. Biol. Evol.">
        <title>Distinct Expression and Methylation Patterns for Genes with Different Fates following a Single Whole-Genome Duplication in Flowering Plants.</title>
        <authorList>
            <person name="Shi T."/>
            <person name="Rahmani R.S."/>
            <person name="Gugger P.F."/>
            <person name="Wang M."/>
            <person name="Li H."/>
            <person name="Zhang Y."/>
            <person name="Li Z."/>
            <person name="Wang Q."/>
            <person name="Van de Peer Y."/>
            <person name="Marchal K."/>
            <person name="Chen J."/>
        </authorList>
    </citation>
    <scope>NUCLEOTIDE SEQUENCE [LARGE SCALE GENOMIC DNA]</scope>
    <source>
        <tissue evidence="3">Leaf</tissue>
    </source>
</reference>
<keyword evidence="1" id="KW-0732">Signal</keyword>
<dbReference type="PANTHER" id="PTHR46691">
    <property type="entry name" value="HIGH MOBILITY GROUP B PROTEIN 9"/>
    <property type="match status" value="1"/>
</dbReference>
<feature type="domain" description="ARID" evidence="2">
    <location>
        <begin position="52"/>
        <end position="100"/>
    </location>
</feature>
<evidence type="ECO:0000259" key="2">
    <source>
        <dbReference type="PROSITE" id="PS51011"/>
    </source>
</evidence>
<dbReference type="AlphaFoldDB" id="A0A822YVA3"/>
<evidence type="ECO:0000313" key="4">
    <source>
        <dbReference type="Proteomes" id="UP000607653"/>
    </source>
</evidence>
<dbReference type="GO" id="GO:0003677">
    <property type="term" value="F:DNA binding"/>
    <property type="evidence" value="ECO:0007669"/>
    <property type="project" value="InterPro"/>
</dbReference>
<dbReference type="InterPro" id="IPR001606">
    <property type="entry name" value="ARID_dom"/>
</dbReference>
<dbReference type="Pfam" id="PF01388">
    <property type="entry name" value="ARID"/>
    <property type="match status" value="1"/>
</dbReference>
<evidence type="ECO:0000256" key="1">
    <source>
        <dbReference type="SAM" id="SignalP"/>
    </source>
</evidence>
<dbReference type="Gene3D" id="1.10.150.60">
    <property type="entry name" value="ARID DNA-binding domain"/>
    <property type="match status" value="1"/>
</dbReference>
<protein>
    <recommendedName>
        <fullName evidence="2">ARID domain-containing protein</fullName>
    </recommendedName>
</protein>
<dbReference type="PANTHER" id="PTHR46691:SF6">
    <property type="entry name" value="HIGH MOBILITY GROUP B PROTEIN 10-RELATED"/>
    <property type="match status" value="1"/>
</dbReference>
<accession>A0A822YVA3</accession>
<gene>
    <name evidence="3" type="ORF">HUJ06_005675</name>
</gene>
<organism evidence="3 4">
    <name type="scientific">Nelumbo nucifera</name>
    <name type="common">Sacred lotus</name>
    <dbReference type="NCBI Taxonomy" id="4432"/>
    <lineage>
        <taxon>Eukaryota</taxon>
        <taxon>Viridiplantae</taxon>
        <taxon>Streptophyta</taxon>
        <taxon>Embryophyta</taxon>
        <taxon>Tracheophyta</taxon>
        <taxon>Spermatophyta</taxon>
        <taxon>Magnoliopsida</taxon>
        <taxon>Proteales</taxon>
        <taxon>Nelumbonaceae</taxon>
        <taxon>Nelumbo</taxon>
    </lineage>
</organism>
<feature type="signal peptide" evidence="1">
    <location>
        <begin position="1"/>
        <end position="20"/>
    </location>
</feature>
<feature type="chain" id="PRO_5032559960" description="ARID domain-containing protein" evidence="1">
    <location>
        <begin position="21"/>
        <end position="100"/>
    </location>
</feature>
<dbReference type="Proteomes" id="UP000607653">
    <property type="component" value="Unassembled WGS sequence"/>
</dbReference>
<sequence>MGVFLRHLLVLISMVTTTKTTVAPQTPSNNTYEESNPSKLYPSPDAEYEELVQNAEMFMETLMDLHRFLGTKFMVPTMGGKSLDLHRLFVEVTLQLTGWS</sequence>
<proteinExistence type="predicted"/>